<name>A0AAV7RA80_PLEWA</name>
<evidence type="ECO:0000313" key="2">
    <source>
        <dbReference type="EMBL" id="KAJ1148702.1"/>
    </source>
</evidence>
<accession>A0AAV7RA80</accession>
<reference evidence="2" key="1">
    <citation type="journal article" date="2022" name="bioRxiv">
        <title>Sequencing and chromosome-scale assembly of the giantPleurodeles waltlgenome.</title>
        <authorList>
            <person name="Brown T."/>
            <person name="Elewa A."/>
            <person name="Iarovenko S."/>
            <person name="Subramanian E."/>
            <person name="Araus A.J."/>
            <person name="Petzold A."/>
            <person name="Susuki M."/>
            <person name="Suzuki K.-i.T."/>
            <person name="Hayashi T."/>
            <person name="Toyoda A."/>
            <person name="Oliveira C."/>
            <person name="Osipova E."/>
            <person name="Leigh N.D."/>
            <person name="Simon A."/>
            <person name="Yun M.H."/>
        </authorList>
    </citation>
    <scope>NUCLEOTIDE SEQUENCE</scope>
    <source>
        <strain evidence="2">20211129_DDA</strain>
        <tissue evidence="2">Liver</tissue>
    </source>
</reference>
<feature type="region of interest" description="Disordered" evidence="1">
    <location>
        <begin position="1"/>
        <end position="36"/>
    </location>
</feature>
<protein>
    <submittedName>
        <fullName evidence="2">Uncharacterized protein</fullName>
    </submittedName>
</protein>
<keyword evidence="3" id="KW-1185">Reference proteome</keyword>
<evidence type="ECO:0000313" key="3">
    <source>
        <dbReference type="Proteomes" id="UP001066276"/>
    </source>
</evidence>
<sequence>MSVSHRRRSGAGGRGRTGRALTHRAPRTGRAGSAGTRAGALIHTDTCGFARRRCPARAWHRCTTRFWGADDALRARWVQTPCGRQAPRSHFGLSPPVAPIKRSWSLLLRQQWSHFRFTP</sequence>
<gene>
    <name evidence="2" type="ORF">NDU88_001530</name>
</gene>
<dbReference type="EMBL" id="JANPWB010000009">
    <property type="protein sequence ID" value="KAJ1148702.1"/>
    <property type="molecule type" value="Genomic_DNA"/>
</dbReference>
<evidence type="ECO:0000256" key="1">
    <source>
        <dbReference type="SAM" id="MobiDB-lite"/>
    </source>
</evidence>
<organism evidence="2 3">
    <name type="scientific">Pleurodeles waltl</name>
    <name type="common">Iberian ribbed newt</name>
    <dbReference type="NCBI Taxonomy" id="8319"/>
    <lineage>
        <taxon>Eukaryota</taxon>
        <taxon>Metazoa</taxon>
        <taxon>Chordata</taxon>
        <taxon>Craniata</taxon>
        <taxon>Vertebrata</taxon>
        <taxon>Euteleostomi</taxon>
        <taxon>Amphibia</taxon>
        <taxon>Batrachia</taxon>
        <taxon>Caudata</taxon>
        <taxon>Salamandroidea</taxon>
        <taxon>Salamandridae</taxon>
        <taxon>Pleurodelinae</taxon>
        <taxon>Pleurodeles</taxon>
    </lineage>
</organism>
<proteinExistence type="predicted"/>
<comment type="caution">
    <text evidence="2">The sequence shown here is derived from an EMBL/GenBank/DDBJ whole genome shotgun (WGS) entry which is preliminary data.</text>
</comment>
<dbReference type="AlphaFoldDB" id="A0AAV7RA80"/>
<dbReference type="Proteomes" id="UP001066276">
    <property type="component" value="Chromosome 5"/>
</dbReference>